<evidence type="ECO:0000313" key="2">
    <source>
        <dbReference type="Proteomes" id="UP000309997"/>
    </source>
</evidence>
<protein>
    <submittedName>
        <fullName evidence="1">Uncharacterized protein</fullName>
    </submittedName>
</protein>
<organism evidence="1 2">
    <name type="scientific">Populus alba</name>
    <name type="common">White poplar</name>
    <dbReference type="NCBI Taxonomy" id="43335"/>
    <lineage>
        <taxon>Eukaryota</taxon>
        <taxon>Viridiplantae</taxon>
        <taxon>Streptophyta</taxon>
        <taxon>Embryophyta</taxon>
        <taxon>Tracheophyta</taxon>
        <taxon>Spermatophyta</taxon>
        <taxon>Magnoliopsida</taxon>
        <taxon>eudicotyledons</taxon>
        <taxon>Gunneridae</taxon>
        <taxon>Pentapetalae</taxon>
        <taxon>rosids</taxon>
        <taxon>fabids</taxon>
        <taxon>Malpighiales</taxon>
        <taxon>Salicaceae</taxon>
        <taxon>Saliceae</taxon>
        <taxon>Populus</taxon>
    </lineage>
</organism>
<proteinExistence type="predicted"/>
<keyword evidence="2" id="KW-1185">Reference proteome</keyword>
<reference evidence="1 2" key="1">
    <citation type="journal article" date="2024" name="Plant Biotechnol. J.">
        <title>Genome and CRISPR/Cas9 system of a widespread forest tree (Populus alba) in the world.</title>
        <authorList>
            <person name="Liu Y.J."/>
            <person name="Jiang P.F."/>
            <person name="Han X.M."/>
            <person name="Li X.Y."/>
            <person name="Wang H.M."/>
            <person name="Wang Y.J."/>
            <person name="Wang X.X."/>
            <person name="Zeng Q.Y."/>
        </authorList>
    </citation>
    <scope>NUCLEOTIDE SEQUENCE [LARGE SCALE GENOMIC DNA]</scope>
    <source>
        <strain evidence="2">cv. PAL-ZL1</strain>
    </source>
</reference>
<accession>A0ACC4C8A6</accession>
<evidence type="ECO:0000313" key="1">
    <source>
        <dbReference type="EMBL" id="KAL3587072.1"/>
    </source>
</evidence>
<gene>
    <name evidence="1" type="ORF">D5086_013939</name>
</gene>
<comment type="caution">
    <text evidence="1">The sequence shown here is derived from an EMBL/GenBank/DDBJ whole genome shotgun (WGS) entry which is preliminary data.</text>
</comment>
<sequence>MGWRYKAGLFLIAAVVIIWVTSAEVTQDIFAYYKQPFAVTYLGASLLVVYLPVAFLKDWTCNLLKRQSSKSGNDAANINGSSDELSSPMSCKIFEMELQGTLTKKDSELDLASSEEGKPLVSRHKDDLNVLIHDKEPTTREIAMCGFYIAPIWFVTEYLSNAALARTSVASTTVLSSTSGLFTLFIGVFLGQDSLNAAKVIAVLVSMAGVAMTTLGKTWAADESPLSASINGKRSLVGDLFGLLSAVSYGLFTVLLKKFAGEGERVDVQKLFGYIGLFTLVALWWLVWPLTAMGIEPKFTIPHSAKVDEIVLANGFVGSVLSDYFWALSVVWTTPLVATLGMSLTIPLAMLADMVIHGRHYSAIYILGSAQVFAGFMIANLSNWSSGDGYAINGRVKIPGISTKGLGGHGKVSNVKVLLNGGQHVTFLRPDGYFSFHNVPAGTHLIEVDAIGYFFSPVRVDVSARFPGKVQATLTEKRRSLSEMVLEPLKEEQYYEGTLLHNVYRQKSDGSHDGIYGVGYVHNAKINGKHGPGRNEESSRRNEKPRGSIPSKHIARSCKEQLEIKSQPCIPNGAQRRRPKFLTVEDKLVVLGCKDLERRIVEAEMELTLAKSQGYLKNRLSENGSSSGKKFLAVIGVYTGFGSHLKRKVFRGSWMPRGDALKKLEERGVVIRFVIGRSANRGDSLDRNIDGENRSTKDFLILEGHEEAQEELPKKVKYFFSTAVQTWDAEFYVKVDDNINLDLEGLIELLEHRRRQDSAYIGCMKSGEVVTEEGKPWYEPEWWKFGDEKSYFRHASGSLLILSKNLAQYIDINSASLKSYAHDDSSVGSWMMGVQATYIDDSCLCCSSIKQVPKKEIKEAARLVFVKLAPSNGVQKEITFTRRITYNSSFSSKRMIFHRYLEHGTNVKKKLSITSDAIDHGATEPLLLRPAEAIGAIMGALGYAIFIA</sequence>
<dbReference type="Proteomes" id="UP000309997">
    <property type="component" value="Unassembled WGS sequence"/>
</dbReference>
<dbReference type="EMBL" id="RCHU02000006">
    <property type="protein sequence ID" value="KAL3587072.1"/>
    <property type="molecule type" value="Genomic_DNA"/>
</dbReference>
<name>A0ACC4C8A6_POPAL</name>